<organism evidence="2 3">
    <name type="scientific">Popillia japonica</name>
    <name type="common">Japanese beetle</name>
    <dbReference type="NCBI Taxonomy" id="7064"/>
    <lineage>
        <taxon>Eukaryota</taxon>
        <taxon>Metazoa</taxon>
        <taxon>Ecdysozoa</taxon>
        <taxon>Arthropoda</taxon>
        <taxon>Hexapoda</taxon>
        <taxon>Insecta</taxon>
        <taxon>Pterygota</taxon>
        <taxon>Neoptera</taxon>
        <taxon>Endopterygota</taxon>
        <taxon>Coleoptera</taxon>
        <taxon>Polyphaga</taxon>
        <taxon>Scarabaeiformia</taxon>
        <taxon>Scarabaeidae</taxon>
        <taxon>Rutelinae</taxon>
        <taxon>Popillia</taxon>
    </lineage>
</organism>
<name>A0AAW1MEV2_POPJA</name>
<evidence type="ECO:0000256" key="1">
    <source>
        <dbReference type="SAM" id="MobiDB-lite"/>
    </source>
</evidence>
<dbReference type="EMBL" id="JASPKY010000060">
    <property type="protein sequence ID" value="KAK9744295.1"/>
    <property type="molecule type" value="Genomic_DNA"/>
</dbReference>
<feature type="compositionally biased region" description="Basic and acidic residues" evidence="1">
    <location>
        <begin position="218"/>
        <end position="243"/>
    </location>
</feature>
<sequence length="290" mass="32378">MTAKPTNTNFWWLKKSKTDSNLAKSEDVITEFPSSETKLTASLAEFLEKENQVDYGAGGDQGDVDIDTILEEINRIAAQSPLGPFDKIAGDRSVEDLMKEAEKIYNESSKSFEQLSQHSATSHNISEELNTQSSISTPAQSPIPFVTENDIRRDGTPTPKSISPASENKEETRNNANDYSDDFSENKSENTHDPSLNGNSDEDSSNSIASLISPVSPKKNEAETTVKDINNDNTEKTDNQESIIKENRKEIERIRKEVLQKDSIVEHLIEENKSLKEDMKELQVSEAIHN</sequence>
<dbReference type="Proteomes" id="UP001458880">
    <property type="component" value="Unassembled WGS sequence"/>
</dbReference>
<feature type="compositionally biased region" description="Polar residues" evidence="1">
    <location>
        <begin position="193"/>
        <end position="210"/>
    </location>
</feature>
<dbReference type="AlphaFoldDB" id="A0AAW1MEV2"/>
<proteinExistence type="predicted"/>
<gene>
    <name evidence="2" type="ORF">QE152_g7873</name>
</gene>
<evidence type="ECO:0000313" key="3">
    <source>
        <dbReference type="Proteomes" id="UP001458880"/>
    </source>
</evidence>
<accession>A0AAW1MEV2</accession>
<protein>
    <submittedName>
        <fullName evidence="2">Uncharacterized protein</fullName>
    </submittedName>
</protein>
<feature type="compositionally biased region" description="Polar residues" evidence="1">
    <location>
        <begin position="108"/>
        <end position="140"/>
    </location>
</feature>
<evidence type="ECO:0000313" key="2">
    <source>
        <dbReference type="EMBL" id="KAK9744295.1"/>
    </source>
</evidence>
<comment type="caution">
    <text evidence="2">The sequence shown here is derived from an EMBL/GenBank/DDBJ whole genome shotgun (WGS) entry which is preliminary data.</text>
</comment>
<keyword evidence="3" id="KW-1185">Reference proteome</keyword>
<reference evidence="2 3" key="1">
    <citation type="journal article" date="2024" name="BMC Genomics">
        <title>De novo assembly and annotation of Popillia japonica's genome with initial clues to its potential as an invasive pest.</title>
        <authorList>
            <person name="Cucini C."/>
            <person name="Boschi S."/>
            <person name="Funari R."/>
            <person name="Cardaioli E."/>
            <person name="Iannotti N."/>
            <person name="Marturano G."/>
            <person name="Paoli F."/>
            <person name="Bruttini M."/>
            <person name="Carapelli A."/>
            <person name="Frati F."/>
            <person name="Nardi F."/>
        </authorList>
    </citation>
    <scope>NUCLEOTIDE SEQUENCE [LARGE SCALE GENOMIC DNA]</scope>
    <source>
        <strain evidence="2">DMR45628</strain>
    </source>
</reference>
<feature type="region of interest" description="Disordered" evidence="1">
    <location>
        <begin position="108"/>
        <end position="243"/>
    </location>
</feature>